<gene>
    <name evidence="1" type="ORF">LCGC14_2959410</name>
</gene>
<comment type="caution">
    <text evidence="1">The sequence shown here is derived from an EMBL/GenBank/DDBJ whole genome shotgun (WGS) entry which is preliminary data.</text>
</comment>
<dbReference type="EMBL" id="LAZR01059857">
    <property type="protein sequence ID" value="KKK66905.1"/>
    <property type="molecule type" value="Genomic_DNA"/>
</dbReference>
<accession>A0A0F8Y056</accession>
<proteinExistence type="predicted"/>
<protein>
    <submittedName>
        <fullName evidence="1">Uncharacterized protein</fullName>
    </submittedName>
</protein>
<organism evidence="1">
    <name type="scientific">marine sediment metagenome</name>
    <dbReference type="NCBI Taxonomy" id="412755"/>
    <lineage>
        <taxon>unclassified sequences</taxon>
        <taxon>metagenomes</taxon>
        <taxon>ecological metagenomes</taxon>
    </lineage>
</organism>
<dbReference type="AlphaFoldDB" id="A0A0F8Y056"/>
<reference evidence="1" key="1">
    <citation type="journal article" date="2015" name="Nature">
        <title>Complex archaea that bridge the gap between prokaryotes and eukaryotes.</title>
        <authorList>
            <person name="Spang A."/>
            <person name="Saw J.H."/>
            <person name="Jorgensen S.L."/>
            <person name="Zaremba-Niedzwiedzka K."/>
            <person name="Martijn J."/>
            <person name="Lind A.E."/>
            <person name="van Eijk R."/>
            <person name="Schleper C."/>
            <person name="Guy L."/>
            <person name="Ettema T.J."/>
        </authorList>
    </citation>
    <scope>NUCLEOTIDE SEQUENCE</scope>
</reference>
<evidence type="ECO:0000313" key="1">
    <source>
        <dbReference type="EMBL" id="KKK66905.1"/>
    </source>
</evidence>
<feature type="non-terminal residue" evidence="1">
    <location>
        <position position="1"/>
    </location>
</feature>
<name>A0A0F8Y056_9ZZZZ</name>
<sequence length="154" mass="16217">VHSQVHKGQHFFITASTANASATDILGIVLTTPATKRVHFVDEFGGSAAVIHTLVENPTVANTSKVALVEFNNDRESTKAAGVVAVTISDTDVSGGTTLQKHVLGGGLQGRTGGNLTARAELNLKQSEDYYISIASDGANNDISYLGLWYEIDS</sequence>